<dbReference type="InterPro" id="IPR023606">
    <property type="entry name" value="CoA-Trfase_III_dom_1_sf"/>
</dbReference>
<evidence type="ECO:0000313" key="4">
    <source>
        <dbReference type="Proteomes" id="UP000313390"/>
    </source>
</evidence>
<protein>
    <submittedName>
        <fullName evidence="2 3">CoA transferase</fullName>
    </submittedName>
</protein>
<accession>A0A5C5CEB5</accession>
<dbReference type="InterPro" id="IPR003673">
    <property type="entry name" value="CoA-Trfase_fam_III"/>
</dbReference>
<dbReference type="InterPro" id="IPR050483">
    <property type="entry name" value="CoA-transferase_III_domain"/>
</dbReference>
<dbReference type="EMBL" id="VEWK01000012">
    <property type="protein sequence ID" value="TNV09660.1"/>
    <property type="molecule type" value="Genomic_DNA"/>
</dbReference>
<dbReference type="Proteomes" id="UP000553980">
    <property type="component" value="Unassembled WGS sequence"/>
</dbReference>
<dbReference type="AlphaFoldDB" id="A0A5C5CEB5"/>
<dbReference type="RefSeq" id="WP_140022302.1">
    <property type="nucleotide sequence ID" value="NZ_JACIEX010000012.1"/>
</dbReference>
<organism evidence="3 4">
    <name type="scientific">Brucella pecoris</name>
    <dbReference type="NCBI Taxonomy" id="867683"/>
    <lineage>
        <taxon>Bacteria</taxon>
        <taxon>Pseudomonadati</taxon>
        <taxon>Pseudomonadota</taxon>
        <taxon>Alphaproteobacteria</taxon>
        <taxon>Hyphomicrobiales</taxon>
        <taxon>Brucellaceae</taxon>
        <taxon>Brucella/Ochrobactrum group</taxon>
        <taxon>Brucella</taxon>
    </lineage>
</organism>
<dbReference type="GO" id="GO:0008410">
    <property type="term" value="F:CoA-transferase activity"/>
    <property type="evidence" value="ECO:0007669"/>
    <property type="project" value="TreeGrafter"/>
</dbReference>
<keyword evidence="5" id="KW-1185">Reference proteome</keyword>
<dbReference type="PANTHER" id="PTHR48207">
    <property type="entry name" value="SUCCINATE--HYDROXYMETHYLGLUTARATE COA-TRANSFERASE"/>
    <property type="match status" value="1"/>
</dbReference>
<dbReference type="Gene3D" id="3.30.1540.10">
    <property type="entry name" value="formyl-coa transferase, domain 3"/>
    <property type="match status" value="1"/>
</dbReference>
<evidence type="ECO:0000313" key="5">
    <source>
        <dbReference type="Proteomes" id="UP000553980"/>
    </source>
</evidence>
<sequence length="407" mass="45059">MGPLDGLRILDMTTVLMGPYATQILGDYGADIIKVEAPEGDVIRQIGPAQHDGMGPVFMNSNRSKRSITLDLKTSGGRSALLRLCTHADVLIFNVRLKAMERLGLLYEDVAAVNPHIIYVGLYGYNQAGPYADRPAYDDLIQGASTLSYLFSRVNDGEPGYVPAAICDRIVGLSAINAILASVIERNRTGKGQRVDIPMFETMVSLLMSDHLGGLTFDPPLDNGGYARLLSRNRRPYKTSDGHICALVYTDGHWERFFRAIGQPDISQTDPHFSTFASRMKHIDKVYDWLSEVFLTRSTAEWLILLEKADVPIMPMHDFRSILDDRHLVATGFFERVDHPSEGVIRSMNVPVRWSRTPASSETPAPRQGQHTIEILKEAGFSDSEVDDLFADGAAMAEPGCRLMATD</sequence>
<reference evidence="3 4" key="1">
    <citation type="journal article" date="2011" name="Int. J. Syst. Evol. Microbiol.">
        <title>Ochrobactrum pecoris sp. nov., isolated from farm animals.</title>
        <authorList>
            <person name="Kampfer P."/>
            <person name="Huber B."/>
            <person name="Busse H.J."/>
            <person name="Scholz H.C."/>
            <person name="Tomaso H."/>
            <person name="Hotzel H."/>
            <person name="Melzer F."/>
        </authorList>
    </citation>
    <scope>NUCLEOTIDE SEQUENCE [LARGE SCALE GENOMIC DNA]</scope>
    <source>
        <strain evidence="3 4">08RB2639</strain>
    </source>
</reference>
<dbReference type="Pfam" id="PF02515">
    <property type="entry name" value="CoA_transf_3"/>
    <property type="match status" value="1"/>
</dbReference>
<dbReference type="Gene3D" id="3.40.50.10540">
    <property type="entry name" value="Crotonobetainyl-coa:carnitine coa-transferase, domain 1"/>
    <property type="match status" value="1"/>
</dbReference>
<evidence type="ECO:0000256" key="1">
    <source>
        <dbReference type="ARBA" id="ARBA00022679"/>
    </source>
</evidence>
<evidence type="ECO:0000313" key="2">
    <source>
        <dbReference type="EMBL" id="MBB4095631.1"/>
    </source>
</evidence>
<evidence type="ECO:0000313" key="3">
    <source>
        <dbReference type="EMBL" id="TNV09660.1"/>
    </source>
</evidence>
<dbReference type="OrthoDB" id="9806585at2"/>
<reference evidence="2 5" key="3">
    <citation type="submission" date="2020-08" db="EMBL/GenBank/DDBJ databases">
        <title>Genomic Encyclopedia of Type Strains, Phase IV (KMG-IV): sequencing the most valuable type-strain genomes for metagenomic binning, comparative biology and taxonomic classification.</title>
        <authorList>
            <person name="Goeker M."/>
        </authorList>
    </citation>
    <scope>NUCLEOTIDE SEQUENCE [LARGE SCALE GENOMIC DNA]</scope>
    <source>
        <strain evidence="2 5">DSM 23868</strain>
    </source>
</reference>
<name>A0A5C5CEB5_9HYPH</name>
<dbReference type="SUPFAM" id="SSF89796">
    <property type="entry name" value="CoA-transferase family III (CaiB/BaiF)"/>
    <property type="match status" value="1"/>
</dbReference>
<dbReference type="Proteomes" id="UP000313390">
    <property type="component" value="Unassembled WGS sequence"/>
</dbReference>
<gene>
    <name evidence="3" type="ORF">FIB18_19625</name>
    <name evidence="2" type="ORF">GGQ79_004183</name>
</gene>
<dbReference type="InterPro" id="IPR044855">
    <property type="entry name" value="CoA-Trfase_III_dom3_sf"/>
</dbReference>
<reference evidence="3" key="2">
    <citation type="submission" date="2019-06" db="EMBL/GenBank/DDBJ databases">
        <authorList>
            <person name="Hu M."/>
        </authorList>
    </citation>
    <scope>NUCLEOTIDE SEQUENCE</scope>
    <source>
        <strain evidence="3">08RB2639</strain>
    </source>
</reference>
<keyword evidence="1 3" id="KW-0808">Transferase</keyword>
<proteinExistence type="predicted"/>
<comment type="caution">
    <text evidence="3">The sequence shown here is derived from an EMBL/GenBank/DDBJ whole genome shotgun (WGS) entry which is preliminary data.</text>
</comment>
<dbReference type="PANTHER" id="PTHR48207:SF4">
    <property type="entry name" value="BLL6097 PROTEIN"/>
    <property type="match status" value="1"/>
</dbReference>
<dbReference type="EMBL" id="JACIEX010000012">
    <property type="protein sequence ID" value="MBB4095631.1"/>
    <property type="molecule type" value="Genomic_DNA"/>
</dbReference>